<keyword evidence="2" id="KW-1185">Reference proteome</keyword>
<evidence type="ECO:0000313" key="2">
    <source>
        <dbReference type="Proteomes" id="UP001565242"/>
    </source>
</evidence>
<name>A0ABV4DD76_9LACT</name>
<accession>A0ABV4DD76</accession>
<dbReference type="RefSeq" id="WP_369918987.1">
    <property type="nucleotide sequence ID" value="NZ_JBCLSQ010000046.1"/>
</dbReference>
<dbReference type="EMBL" id="JBCLSQ010000046">
    <property type="protein sequence ID" value="MEY8539034.1"/>
    <property type="molecule type" value="Genomic_DNA"/>
</dbReference>
<dbReference type="Proteomes" id="UP001565242">
    <property type="component" value="Unassembled WGS sequence"/>
</dbReference>
<comment type="caution">
    <text evidence="1">The sequence shown here is derived from an EMBL/GenBank/DDBJ whole genome shotgun (WGS) entry which is preliminary data.</text>
</comment>
<sequence length="136" mass="14950">MKKNILISVGILIAIAIALGIGGKKYMNAQTHEKNLENQRQAALSLKKKEPHATKVVFTSEGSHPGVGIPWTVGAEVTMGGEIYNMSLEAEGDYSINLGKDENNYKSDKLEEIKSRKVVEHHLEVVYSNGETEVIE</sequence>
<reference evidence="1 2" key="1">
    <citation type="submission" date="2024-03" db="EMBL/GenBank/DDBJ databases">
        <title>Mouse gut bacterial collection (mGBC) of GemPharmatech.</title>
        <authorList>
            <person name="He Y."/>
            <person name="Dong L."/>
            <person name="Wu D."/>
            <person name="Gao X."/>
            <person name="Lin Z."/>
        </authorList>
    </citation>
    <scope>NUCLEOTIDE SEQUENCE [LARGE SCALE GENOMIC DNA]</scope>
    <source>
        <strain evidence="1 2">20-218</strain>
    </source>
</reference>
<organism evidence="1 2">
    <name type="scientific">Lactococcus muris</name>
    <dbReference type="NCBI Taxonomy" id="2941330"/>
    <lineage>
        <taxon>Bacteria</taxon>
        <taxon>Bacillati</taxon>
        <taxon>Bacillota</taxon>
        <taxon>Bacilli</taxon>
        <taxon>Lactobacillales</taxon>
        <taxon>Streptococcaceae</taxon>
        <taxon>Lactococcus</taxon>
    </lineage>
</organism>
<evidence type="ECO:0000313" key="1">
    <source>
        <dbReference type="EMBL" id="MEY8539034.1"/>
    </source>
</evidence>
<evidence type="ECO:0008006" key="3">
    <source>
        <dbReference type="Google" id="ProtNLM"/>
    </source>
</evidence>
<protein>
    <recommendedName>
        <fullName evidence="3">Secreted protein</fullName>
    </recommendedName>
</protein>
<proteinExistence type="predicted"/>
<gene>
    <name evidence="1" type="ORF">AALM99_11455</name>
</gene>